<dbReference type="InterPro" id="IPR002931">
    <property type="entry name" value="Transglutaminase-like"/>
</dbReference>
<evidence type="ECO:0000313" key="6">
    <source>
        <dbReference type="Proteomes" id="UP000532273"/>
    </source>
</evidence>
<feature type="signal peptide" evidence="1">
    <location>
        <begin position="1"/>
        <end position="20"/>
    </location>
</feature>
<evidence type="ECO:0000259" key="2">
    <source>
        <dbReference type="Pfam" id="PF01841"/>
    </source>
</evidence>
<evidence type="ECO:0000313" key="7">
    <source>
        <dbReference type="Proteomes" id="UP000642938"/>
    </source>
</evidence>
<organism evidence="5 6">
    <name type="scientific">Pedobacter zeae</name>
    <dbReference type="NCBI Taxonomy" id="1737356"/>
    <lineage>
        <taxon>Bacteria</taxon>
        <taxon>Pseudomonadati</taxon>
        <taxon>Bacteroidota</taxon>
        <taxon>Sphingobacteriia</taxon>
        <taxon>Sphingobacteriales</taxon>
        <taxon>Sphingobacteriaceae</taxon>
        <taxon>Pedobacter</taxon>
    </lineage>
</organism>
<feature type="chain" id="PRO_5030718534" evidence="1">
    <location>
        <begin position="21"/>
        <end position="632"/>
    </location>
</feature>
<dbReference type="EMBL" id="BMHZ01000002">
    <property type="protein sequence ID" value="GGH02423.1"/>
    <property type="molecule type" value="Genomic_DNA"/>
</dbReference>
<dbReference type="Gene3D" id="2.60.120.1130">
    <property type="match status" value="1"/>
</dbReference>
<dbReference type="InterPro" id="IPR024618">
    <property type="entry name" value="DUF3857"/>
</dbReference>
<protein>
    <submittedName>
        <fullName evidence="5">Transglutaminase-like putative cysteine protease</fullName>
    </submittedName>
</protein>
<dbReference type="Proteomes" id="UP000642938">
    <property type="component" value="Unassembled WGS sequence"/>
</dbReference>
<reference evidence="4" key="1">
    <citation type="journal article" date="2014" name="Int. J. Syst. Evol. Microbiol.">
        <title>Complete genome of a new Firmicutes species belonging to the dominant human colonic microbiota ('Ruminococcus bicirculans') reveals two chromosomes and a selective capacity to utilize plant glucans.</title>
        <authorList>
            <consortium name="NISC Comparative Sequencing Program"/>
            <person name="Wegmann U."/>
            <person name="Louis P."/>
            <person name="Goesmann A."/>
            <person name="Henrissat B."/>
            <person name="Duncan S.H."/>
            <person name="Flint H.J."/>
        </authorList>
    </citation>
    <scope>NUCLEOTIDE SEQUENCE</scope>
    <source>
        <strain evidence="4">CGMCC 1.15287</strain>
    </source>
</reference>
<name>A0A7W6K7D9_9SPHI</name>
<evidence type="ECO:0000259" key="3">
    <source>
        <dbReference type="Pfam" id="PF12969"/>
    </source>
</evidence>
<keyword evidence="5" id="KW-0645">Protease</keyword>
<proteinExistence type="predicted"/>
<dbReference type="Gene3D" id="3.10.620.30">
    <property type="match status" value="1"/>
</dbReference>
<feature type="domain" description="Transglutaminase-like" evidence="2">
    <location>
        <begin position="274"/>
        <end position="348"/>
    </location>
</feature>
<evidence type="ECO:0000313" key="5">
    <source>
        <dbReference type="EMBL" id="MBB4106559.1"/>
    </source>
</evidence>
<sequence length="632" mass="71484">MKYYLSLAIGILASMGSVFAQTDYDVTKIPENLKTDAAVVIRNEESFFDIKGLGAARMDYKVAITILNKAGEEYSEMAEVYDKFSSIYNIKATLYDANGKKVKDYKSSDIKDQSLISDFSIFEDNRLKLLKFASVNYPYTIEYSYSQDYNGLLSFPSWRDIKGFGVSVEKSAYTIQKAKNYKMRYLTSRNLPTDSVIIGEKVQYKWKSTNVAAISSEPLSTGIDNVCAWVKAAPNQFEYDGSSGNFDNWQNFGSWLFNLNQGGNKLPEATRLMVQNLIKDAKTPKEKIRILYNHLQQNTRYVSVQLGIGGFRPILAEKVAQVNYGDCKALSNYMKALLNEAGIPSNLIVIGNDMPSLNPDYSSVGQANHMILCVPLEKDTTFLECTSQYTPMGFIGYSNSDRNVLMVTENGGKIVHTPVYNAKANYQIRKTKIILAEDGTADSEIRSTYANAQFEENLSMTLMEPVELRKKIIEGSPIPMAQLTSYKYVQPDKTVPVLTEEINFKTNPILTRGGDKLFLVVNQINRHENVPLKVENRKTYFAVPFGYNDDDEISYVLPKGYNVEFLPKDISITSEFGSYTAKFSVKDNTIVYNRTQTMNNKKYAPEKYGEYVDFYKKIYQADKQKAVLAKTL</sequence>
<dbReference type="EMBL" id="JACIEF010000001">
    <property type="protein sequence ID" value="MBB4106559.1"/>
    <property type="molecule type" value="Genomic_DNA"/>
</dbReference>
<gene>
    <name evidence="4" type="ORF">GCM10007422_16840</name>
    <name evidence="5" type="ORF">GGQ60_000519</name>
</gene>
<dbReference type="GO" id="GO:0006508">
    <property type="term" value="P:proteolysis"/>
    <property type="evidence" value="ECO:0007669"/>
    <property type="project" value="UniProtKB-KW"/>
</dbReference>
<dbReference type="GO" id="GO:0008233">
    <property type="term" value="F:peptidase activity"/>
    <property type="evidence" value="ECO:0007669"/>
    <property type="project" value="UniProtKB-KW"/>
</dbReference>
<reference evidence="4" key="4">
    <citation type="submission" date="2024-05" db="EMBL/GenBank/DDBJ databases">
        <authorList>
            <person name="Sun Q."/>
            <person name="Zhou Y."/>
        </authorList>
    </citation>
    <scope>NUCLEOTIDE SEQUENCE</scope>
    <source>
        <strain evidence="4">CGMCC 1.15287</strain>
    </source>
</reference>
<keyword evidence="7" id="KW-1185">Reference proteome</keyword>
<dbReference type="SUPFAM" id="SSF54001">
    <property type="entry name" value="Cysteine proteinases"/>
    <property type="match status" value="1"/>
</dbReference>
<dbReference type="AlphaFoldDB" id="A0A7W6K7D9"/>
<dbReference type="InterPro" id="IPR038765">
    <property type="entry name" value="Papain-like_cys_pep_sf"/>
</dbReference>
<feature type="domain" description="DUF3857" evidence="3">
    <location>
        <begin position="58"/>
        <end position="214"/>
    </location>
</feature>
<keyword evidence="5" id="KW-0378">Hydrolase</keyword>
<accession>A0A7W6K7D9</accession>
<evidence type="ECO:0000256" key="1">
    <source>
        <dbReference type="SAM" id="SignalP"/>
    </source>
</evidence>
<reference evidence="5 6" key="3">
    <citation type="submission" date="2020-08" db="EMBL/GenBank/DDBJ databases">
        <title>Genomic Encyclopedia of Type Strains, Phase IV (KMG-IV): sequencing the most valuable type-strain genomes for metagenomic binning, comparative biology and taxonomic classification.</title>
        <authorList>
            <person name="Goeker M."/>
        </authorList>
    </citation>
    <scope>NUCLEOTIDE SEQUENCE [LARGE SCALE GENOMIC DNA]</scope>
    <source>
        <strain evidence="5 6">DSM 100774</strain>
    </source>
</reference>
<dbReference type="Pfam" id="PF12969">
    <property type="entry name" value="DUF3857"/>
    <property type="match status" value="1"/>
</dbReference>
<dbReference type="Gene3D" id="2.60.40.3140">
    <property type="match status" value="1"/>
</dbReference>
<dbReference type="RefSeq" id="WP_183759822.1">
    <property type="nucleotide sequence ID" value="NZ_BMHZ01000002.1"/>
</dbReference>
<reference evidence="7" key="2">
    <citation type="journal article" date="2019" name="Int. J. Syst. Evol. Microbiol.">
        <title>The Global Catalogue of Microorganisms (GCM) 10K type strain sequencing project: providing services to taxonomists for standard genome sequencing and annotation.</title>
        <authorList>
            <consortium name="The Broad Institute Genomics Platform"/>
            <consortium name="The Broad Institute Genome Sequencing Center for Infectious Disease"/>
            <person name="Wu L."/>
            <person name="Ma J."/>
        </authorList>
    </citation>
    <scope>NUCLEOTIDE SEQUENCE [LARGE SCALE GENOMIC DNA]</scope>
    <source>
        <strain evidence="7">CGMCC 1.15287</strain>
    </source>
</reference>
<keyword evidence="1" id="KW-0732">Signal</keyword>
<evidence type="ECO:0000313" key="4">
    <source>
        <dbReference type="EMBL" id="GGH02423.1"/>
    </source>
</evidence>
<dbReference type="Pfam" id="PF01841">
    <property type="entry name" value="Transglut_core"/>
    <property type="match status" value="1"/>
</dbReference>
<comment type="caution">
    <text evidence="5">The sequence shown here is derived from an EMBL/GenBank/DDBJ whole genome shotgun (WGS) entry which is preliminary data.</text>
</comment>
<dbReference type="Proteomes" id="UP000532273">
    <property type="component" value="Unassembled WGS sequence"/>
</dbReference>